<dbReference type="InterPro" id="IPR004636">
    <property type="entry name" value="AcOrn/SuccOrn_fam"/>
</dbReference>
<dbReference type="GO" id="GO:0030170">
    <property type="term" value="F:pyridoxal phosphate binding"/>
    <property type="evidence" value="ECO:0007669"/>
    <property type="project" value="InterPro"/>
</dbReference>
<keyword evidence="5" id="KW-0963">Cytoplasm</keyword>
<dbReference type="PANTHER" id="PTHR11986:SF79">
    <property type="entry name" value="ACETYLORNITHINE AMINOTRANSFERASE, MITOCHONDRIAL"/>
    <property type="match status" value="1"/>
</dbReference>
<feature type="binding site" evidence="5">
    <location>
        <begin position="229"/>
        <end position="232"/>
    </location>
    <ligand>
        <name>pyridoxal 5'-phosphate</name>
        <dbReference type="ChEBI" id="CHEBI:597326"/>
    </ligand>
</feature>
<keyword evidence="2 5" id="KW-0028">Amino-acid biosynthesis</keyword>
<keyword evidence="1 5" id="KW-0032">Aminotransferase</keyword>
<comment type="catalytic activity">
    <reaction evidence="5">
        <text>N(2)-acetyl-L-ornithine + 2-oxoglutarate = N-acetyl-L-glutamate 5-semialdehyde + L-glutamate</text>
        <dbReference type="Rhea" id="RHEA:18049"/>
        <dbReference type="ChEBI" id="CHEBI:16810"/>
        <dbReference type="ChEBI" id="CHEBI:29123"/>
        <dbReference type="ChEBI" id="CHEBI:29985"/>
        <dbReference type="ChEBI" id="CHEBI:57805"/>
        <dbReference type="EC" id="2.6.1.11"/>
    </reaction>
</comment>
<dbReference type="NCBIfam" id="NF002325">
    <property type="entry name" value="PRK01278.1"/>
    <property type="match status" value="1"/>
</dbReference>
<dbReference type="PANTHER" id="PTHR11986">
    <property type="entry name" value="AMINOTRANSFERASE CLASS III"/>
    <property type="match status" value="1"/>
</dbReference>
<dbReference type="GO" id="GO:0005737">
    <property type="term" value="C:cytoplasm"/>
    <property type="evidence" value="ECO:0007669"/>
    <property type="project" value="UniProtKB-SubCell"/>
</dbReference>
<organism evidence="6 7">
    <name type="scientific">Acinetobacter chinensis</name>
    <dbReference type="NCBI Taxonomy" id="2004650"/>
    <lineage>
        <taxon>Bacteria</taxon>
        <taxon>Pseudomonadati</taxon>
        <taxon>Pseudomonadota</taxon>
        <taxon>Gammaproteobacteria</taxon>
        <taxon>Moraxellales</taxon>
        <taxon>Moraxellaceae</taxon>
        <taxon>Acinetobacter</taxon>
    </lineage>
</organism>
<name>A0A3B7M107_9GAMM</name>
<dbReference type="GO" id="GO:0042802">
    <property type="term" value="F:identical protein binding"/>
    <property type="evidence" value="ECO:0007669"/>
    <property type="project" value="TreeGrafter"/>
</dbReference>
<dbReference type="Gene3D" id="3.90.1150.10">
    <property type="entry name" value="Aspartate Aminotransferase, domain 1"/>
    <property type="match status" value="1"/>
</dbReference>
<dbReference type="Gene3D" id="3.40.640.10">
    <property type="entry name" value="Type I PLP-dependent aspartate aminotransferase-like (Major domain)"/>
    <property type="match status" value="1"/>
</dbReference>
<reference evidence="7" key="1">
    <citation type="submission" date="2018-09" db="EMBL/GenBank/DDBJ databases">
        <title>The complete genome of Acinetobacter sp. strain WCHAc010005.</title>
        <authorList>
            <person name="Hu Y."/>
            <person name="Long H."/>
            <person name="Feng Y."/>
            <person name="Zong Z."/>
        </authorList>
    </citation>
    <scope>NUCLEOTIDE SEQUENCE [LARGE SCALE GENOMIC DNA]</scope>
    <source>
        <strain evidence="7">WCHAc010005</strain>
    </source>
</reference>
<accession>A0A3B7M107</accession>
<evidence type="ECO:0000256" key="4">
    <source>
        <dbReference type="ARBA" id="ARBA00022898"/>
    </source>
</evidence>
<comment type="cofactor">
    <cofactor evidence="5">
        <name>pyridoxal 5'-phosphate</name>
        <dbReference type="ChEBI" id="CHEBI:597326"/>
    </cofactor>
    <text evidence="5">Binds 1 pyridoxal phosphate per subunit.</text>
</comment>
<dbReference type="FunFam" id="3.40.640.10:FF:000004">
    <property type="entry name" value="Acetylornithine aminotransferase"/>
    <property type="match status" value="1"/>
</dbReference>
<proteinExistence type="inferred from homology"/>
<dbReference type="CDD" id="cd00610">
    <property type="entry name" value="OAT_like"/>
    <property type="match status" value="1"/>
</dbReference>
<dbReference type="PIRSF" id="PIRSF000521">
    <property type="entry name" value="Transaminase_4ab_Lys_Orn"/>
    <property type="match status" value="1"/>
</dbReference>
<keyword evidence="4 5" id="KW-0663">Pyridoxal phosphate</keyword>
<dbReference type="PROSITE" id="PS00600">
    <property type="entry name" value="AA_TRANSFER_CLASS_3"/>
    <property type="match status" value="1"/>
</dbReference>
<protein>
    <recommendedName>
        <fullName evidence="5">Acetylornithine aminotransferase</fullName>
        <shortName evidence="5">ACOAT</shortName>
        <ecNumber evidence="5">2.6.1.11</ecNumber>
    </recommendedName>
</protein>
<dbReference type="InterPro" id="IPR049704">
    <property type="entry name" value="Aminotrans_3_PPA_site"/>
</dbReference>
<dbReference type="EC" id="2.6.1.11" evidence="5"/>
<evidence type="ECO:0000256" key="5">
    <source>
        <dbReference type="HAMAP-Rule" id="MF_01107"/>
    </source>
</evidence>
<comment type="subcellular location">
    <subcellularLocation>
        <location evidence="5">Cytoplasm</location>
    </subcellularLocation>
</comment>
<sequence length="403" mass="43245">MNNITLAPVQTDQPSHLMPVFGRQPISFVRGRGSYLYTADGTEYLDALTGIAVCGLGHAHPAVTEAIADQAATLIHTSNLFEVPWQTAAAQKLAEVAGMEEVFFSNSGAESNEGAIKIARKFGHLQGVANPKIIVADHSFHGRTLATLSATGNKKVQEGFAPLVEGFIRVPFGDIEAIEEAAINHPDIVAILIEPIQGEGGVNTAPQGFSYLEDIRRICNQHNWLMMLDEVQTGNGRTGKFFAYQHTSIVPDVISTAKGLGNGFPIGAVMTQGRGVGVLTAGNHGSTYSGTALGSRVVYTVINTIQKEQLVENAASMGAYIVNQFKEQLADQNVTVRGFGLMIGIELPKACGELVNIARDEYRLILNVTAGSVIRLLPPLNIDKAQADQLIERVVKMVKKFLA</sequence>
<keyword evidence="5" id="KW-0055">Arginine biosynthesis</keyword>
<feature type="binding site" evidence="5">
    <location>
        <position position="143"/>
    </location>
    <ligand>
        <name>N(2)-acetyl-L-ornithine</name>
        <dbReference type="ChEBI" id="CHEBI:57805"/>
    </ligand>
</feature>
<evidence type="ECO:0000313" key="6">
    <source>
        <dbReference type="EMBL" id="AXY56379.1"/>
    </source>
</evidence>
<evidence type="ECO:0000313" key="7">
    <source>
        <dbReference type="Proteomes" id="UP000263753"/>
    </source>
</evidence>
<dbReference type="EMBL" id="CP032134">
    <property type="protein sequence ID" value="AXY56379.1"/>
    <property type="molecule type" value="Genomic_DNA"/>
</dbReference>
<dbReference type="KEGG" id="achi:CDG60_07215"/>
<dbReference type="NCBIfam" id="TIGR00707">
    <property type="entry name" value="argD"/>
    <property type="match status" value="1"/>
</dbReference>
<dbReference type="InterPro" id="IPR015424">
    <property type="entry name" value="PyrdxlP-dep_Trfase"/>
</dbReference>
<dbReference type="Pfam" id="PF00202">
    <property type="entry name" value="Aminotran_3"/>
    <property type="match status" value="1"/>
</dbReference>
<comment type="similarity">
    <text evidence="5">Belongs to the class-III pyridoxal-phosphate-dependent aminotransferase family. ArgD subfamily.</text>
</comment>
<feature type="binding site" evidence="5">
    <location>
        <begin position="108"/>
        <end position="109"/>
    </location>
    <ligand>
        <name>pyridoxal 5'-phosphate</name>
        <dbReference type="ChEBI" id="CHEBI:597326"/>
    </ligand>
</feature>
<dbReference type="GO" id="GO:0003992">
    <property type="term" value="F:N2-acetyl-L-ornithine:2-oxoglutarate 5-aminotransferase activity"/>
    <property type="evidence" value="ECO:0007669"/>
    <property type="project" value="UniProtKB-UniRule"/>
</dbReference>
<feature type="binding site" evidence="5">
    <location>
        <position position="140"/>
    </location>
    <ligand>
        <name>pyridoxal 5'-phosphate</name>
        <dbReference type="ChEBI" id="CHEBI:597326"/>
    </ligand>
</feature>
<dbReference type="InterPro" id="IPR005814">
    <property type="entry name" value="Aminotrans_3"/>
</dbReference>
<dbReference type="RefSeq" id="WP_087511408.1">
    <property type="nucleotide sequence ID" value="NZ_CP032134.1"/>
</dbReference>
<comment type="pathway">
    <text evidence="5">Amino-acid biosynthesis; L-arginine biosynthesis; N(2)-acetyl-L-ornithine from L-glutamate: step 4/4.</text>
</comment>
<dbReference type="Proteomes" id="UP000263753">
    <property type="component" value="Chromosome"/>
</dbReference>
<evidence type="ECO:0000256" key="1">
    <source>
        <dbReference type="ARBA" id="ARBA00022576"/>
    </source>
</evidence>
<dbReference type="UniPathway" id="UPA00068">
    <property type="reaction ID" value="UER00109"/>
</dbReference>
<feature type="modified residue" description="N6-(pyridoxal phosphate)lysine" evidence="5">
    <location>
        <position position="258"/>
    </location>
</feature>
<dbReference type="InterPro" id="IPR015421">
    <property type="entry name" value="PyrdxlP-dep_Trfase_major"/>
</dbReference>
<comment type="miscellaneous">
    <text evidence="5">May also have succinyldiaminopimelate aminotransferase activity, thus carrying out the corresponding step in lysine biosynthesis.</text>
</comment>
<feature type="binding site" evidence="5">
    <location>
        <position position="286"/>
    </location>
    <ligand>
        <name>N(2)-acetyl-L-ornithine</name>
        <dbReference type="ChEBI" id="CHEBI:57805"/>
    </ligand>
</feature>
<dbReference type="AlphaFoldDB" id="A0A3B7M107"/>
<dbReference type="InterPro" id="IPR050103">
    <property type="entry name" value="Class-III_PLP-dep_AT"/>
</dbReference>
<dbReference type="InterPro" id="IPR015422">
    <property type="entry name" value="PyrdxlP-dep_Trfase_small"/>
</dbReference>
<evidence type="ECO:0000256" key="2">
    <source>
        <dbReference type="ARBA" id="ARBA00022605"/>
    </source>
</evidence>
<evidence type="ECO:0000256" key="3">
    <source>
        <dbReference type="ARBA" id="ARBA00022679"/>
    </source>
</evidence>
<gene>
    <name evidence="5" type="primary">argD</name>
    <name evidence="6" type="ORF">CDG60_07215</name>
</gene>
<comment type="subunit">
    <text evidence="5">Homodimer.</text>
</comment>
<dbReference type="SUPFAM" id="SSF53383">
    <property type="entry name" value="PLP-dependent transferases"/>
    <property type="match status" value="1"/>
</dbReference>
<keyword evidence="3 5" id="KW-0808">Transferase</keyword>
<dbReference type="GO" id="GO:0006526">
    <property type="term" value="P:L-arginine biosynthetic process"/>
    <property type="evidence" value="ECO:0007669"/>
    <property type="project" value="UniProtKB-UniRule"/>
</dbReference>
<dbReference type="HAMAP" id="MF_01107">
    <property type="entry name" value="ArgD_aminotrans_3"/>
    <property type="match status" value="1"/>
</dbReference>
<feature type="binding site" evidence="5">
    <location>
        <position position="287"/>
    </location>
    <ligand>
        <name>pyridoxal 5'-phosphate</name>
        <dbReference type="ChEBI" id="CHEBI:597326"/>
    </ligand>
</feature>